<reference evidence="2 3" key="1">
    <citation type="journal article" date="2016" name="Nat. Commun.">
        <title>Thousands of microbial genomes shed light on interconnected biogeochemical processes in an aquifer system.</title>
        <authorList>
            <person name="Anantharaman K."/>
            <person name="Brown C.T."/>
            <person name="Hug L.A."/>
            <person name="Sharon I."/>
            <person name="Castelle C.J."/>
            <person name="Probst A.J."/>
            <person name="Thomas B.C."/>
            <person name="Singh A."/>
            <person name="Wilkins M.J."/>
            <person name="Karaoz U."/>
            <person name="Brodie E.L."/>
            <person name="Williams K.H."/>
            <person name="Hubbard S.S."/>
            <person name="Banfield J.F."/>
        </authorList>
    </citation>
    <scope>NUCLEOTIDE SEQUENCE [LARGE SCALE GENOMIC DNA]</scope>
</reference>
<evidence type="ECO:0000259" key="1">
    <source>
        <dbReference type="Pfam" id="PF22053"/>
    </source>
</evidence>
<proteinExistence type="predicted"/>
<gene>
    <name evidence="2" type="ORF">A2983_01900</name>
</gene>
<sequence>MPVSTKAYIVAVDMGYGHQRAVYPLRHLATAQILGANSENEVINANHYVGIPQRDQKKWDDSQKLYEMISRFKSIPFFGDKIFAAMDYFQRIESFYPKRDQSKSTIQLNSIYGSIKRGWGKHLIDTFNQKPLPLITSFFIPAYFAEEHNYKGEIYLLCCDADVSRAWAPLYPSKSRINYLVPNRRVKERLMQYGVREEKINITGFPLPKENIGGHSLKILKTSLARRLRHLDPEGRYQRKYKHLLDQVFPTKFADRNSEYPISITFAVGGAGAQRDLGMIILKSLQQKIDAGLVRLNLVAGTRADVYAEYSRAVERLHLKRKHRGNISVLYAEQKTDYFAAFNKLLLETDILWTKPSELSFYAGLGLPIIMAPTIGSQEEFNKSWLLSIGAAFEQEDPRFTHEWLFDWLRSGWLAEAAMKGFLDAPRNGVYHVEDIVLRGKKSEIEDMHLL</sequence>
<feature type="domain" description="DUF6938" evidence="1">
    <location>
        <begin position="257"/>
        <end position="390"/>
    </location>
</feature>
<protein>
    <recommendedName>
        <fullName evidence="1">DUF6938 domain-containing protein</fullName>
    </recommendedName>
</protein>
<dbReference type="EMBL" id="MFQH01000024">
    <property type="protein sequence ID" value="OGH77436.1"/>
    <property type="molecule type" value="Genomic_DNA"/>
</dbReference>
<dbReference type="AlphaFoldDB" id="A0A1F6N0E6"/>
<comment type="caution">
    <text evidence="2">The sequence shown here is derived from an EMBL/GenBank/DDBJ whole genome shotgun (WGS) entry which is preliminary data.</text>
</comment>
<dbReference type="InterPro" id="IPR054218">
    <property type="entry name" value="DUF6938"/>
</dbReference>
<evidence type="ECO:0000313" key="2">
    <source>
        <dbReference type="EMBL" id="OGH77436.1"/>
    </source>
</evidence>
<evidence type="ECO:0000313" key="3">
    <source>
        <dbReference type="Proteomes" id="UP000177040"/>
    </source>
</evidence>
<name>A0A1F6N0E6_9BACT</name>
<dbReference type="Proteomes" id="UP000177040">
    <property type="component" value="Unassembled WGS sequence"/>
</dbReference>
<accession>A0A1F6N0E6</accession>
<dbReference type="Pfam" id="PF22053">
    <property type="entry name" value="DUF6938"/>
    <property type="match status" value="1"/>
</dbReference>
<organism evidence="2 3">
    <name type="scientific">Candidatus Magasanikbacteria bacterium RIFCSPLOWO2_01_FULL_40_15</name>
    <dbReference type="NCBI Taxonomy" id="1798686"/>
    <lineage>
        <taxon>Bacteria</taxon>
        <taxon>Candidatus Magasanikiibacteriota</taxon>
    </lineage>
</organism>